<protein>
    <submittedName>
        <fullName evidence="2">Uncharacterized protein</fullName>
    </submittedName>
</protein>
<feature type="transmembrane region" description="Helical" evidence="1">
    <location>
        <begin position="114"/>
        <end position="135"/>
    </location>
</feature>
<reference evidence="2" key="2">
    <citation type="submission" date="2025-08" db="UniProtKB">
        <authorList>
            <consortium name="Ensembl"/>
        </authorList>
    </citation>
    <scope>IDENTIFICATION</scope>
    <source>
        <strain evidence="2">Thoroughbred</strain>
    </source>
</reference>
<feature type="transmembrane region" description="Helical" evidence="1">
    <location>
        <begin position="38"/>
        <end position="60"/>
    </location>
</feature>
<evidence type="ECO:0000256" key="1">
    <source>
        <dbReference type="SAM" id="Phobius"/>
    </source>
</evidence>
<keyword evidence="1" id="KW-1133">Transmembrane helix</keyword>
<keyword evidence="1" id="KW-0472">Membrane</keyword>
<reference evidence="2" key="3">
    <citation type="submission" date="2025-09" db="UniProtKB">
        <authorList>
            <consortium name="Ensembl"/>
        </authorList>
    </citation>
    <scope>IDENTIFICATION</scope>
    <source>
        <strain evidence="2">Thoroughbred</strain>
    </source>
</reference>
<feature type="transmembrane region" description="Helical" evidence="1">
    <location>
        <begin position="12"/>
        <end position="32"/>
    </location>
</feature>
<dbReference type="GeneTree" id="ENSGT01150000288467"/>
<evidence type="ECO:0000313" key="2">
    <source>
        <dbReference type="Ensembl" id="ENSECAP00000079245.1"/>
    </source>
</evidence>
<name>A0A9L0SZ33_HORSE</name>
<proteinExistence type="predicted"/>
<accession>A0A9L0SZ33</accession>
<sequence length="136" mass="14795">SYCKSSCLLNLNFGLFLLVYRNTANFGALILYRATLLSVFASSNVIFFVASLGFSAYKIISSANRDNVISSFSVWMSFISFSFLIALARTASTLMNGIGKHGHPVFVPDVKGKAFSFSPLSVTLAVGFSYMAFVLL</sequence>
<dbReference type="Ensembl" id="ENSECAT00000130530.1">
    <property type="protein sequence ID" value="ENSECAP00000079245.1"/>
    <property type="gene ID" value="ENSECAG00000058336.1"/>
</dbReference>
<keyword evidence="3" id="KW-1185">Reference proteome</keyword>
<dbReference type="Proteomes" id="UP000002281">
    <property type="component" value="Chromosome 28"/>
</dbReference>
<feature type="transmembrane region" description="Helical" evidence="1">
    <location>
        <begin position="72"/>
        <end position="94"/>
    </location>
</feature>
<organism evidence="2 3">
    <name type="scientific">Equus caballus</name>
    <name type="common">Horse</name>
    <dbReference type="NCBI Taxonomy" id="9796"/>
    <lineage>
        <taxon>Eukaryota</taxon>
        <taxon>Metazoa</taxon>
        <taxon>Chordata</taxon>
        <taxon>Craniata</taxon>
        <taxon>Vertebrata</taxon>
        <taxon>Euteleostomi</taxon>
        <taxon>Mammalia</taxon>
        <taxon>Eutheria</taxon>
        <taxon>Laurasiatheria</taxon>
        <taxon>Perissodactyla</taxon>
        <taxon>Equidae</taxon>
        <taxon>Equus</taxon>
    </lineage>
</organism>
<evidence type="ECO:0000313" key="3">
    <source>
        <dbReference type="Proteomes" id="UP000002281"/>
    </source>
</evidence>
<reference evidence="2 3" key="1">
    <citation type="journal article" date="2009" name="Science">
        <title>Genome sequence, comparative analysis, and population genetics of the domestic horse.</title>
        <authorList>
            <consortium name="Broad Institute Genome Sequencing Platform"/>
            <consortium name="Broad Institute Whole Genome Assembly Team"/>
            <person name="Wade C.M."/>
            <person name="Giulotto E."/>
            <person name="Sigurdsson S."/>
            <person name="Zoli M."/>
            <person name="Gnerre S."/>
            <person name="Imsland F."/>
            <person name="Lear T.L."/>
            <person name="Adelson D.L."/>
            <person name="Bailey E."/>
            <person name="Bellone R.R."/>
            <person name="Bloecker H."/>
            <person name="Distl O."/>
            <person name="Edgar R.C."/>
            <person name="Garber M."/>
            <person name="Leeb T."/>
            <person name="Mauceli E."/>
            <person name="MacLeod J.N."/>
            <person name="Penedo M.C.T."/>
            <person name="Raison J.M."/>
            <person name="Sharpe T."/>
            <person name="Vogel J."/>
            <person name="Andersson L."/>
            <person name="Antczak D.F."/>
            <person name="Biagi T."/>
            <person name="Binns M.M."/>
            <person name="Chowdhary B.P."/>
            <person name="Coleman S.J."/>
            <person name="Della Valle G."/>
            <person name="Fryc S."/>
            <person name="Guerin G."/>
            <person name="Hasegawa T."/>
            <person name="Hill E.W."/>
            <person name="Jurka J."/>
            <person name="Kiialainen A."/>
            <person name="Lindgren G."/>
            <person name="Liu J."/>
            <person name="Magnani E."/>
            <person name="Mickelson J.R."/>
            <person name="Murray J."/>
            <person name="Nergadze S.G."/>
            <person name="Onofrio R."/>
            <person name="Pedroni S."/>
            <person name="Piras M.F."/>
            <person name="Raudsepp T."/>
            <person name="Rocchi M."/>
            <person name="Roeed K.H."/>
            <person name="Ryder O.A."/>
            <person name="Searle S."/>
            <person name="Skow L."/>
            <person name="Swinburne J.E."/>
            <person name="Syvaenen A.C."/>
            <person name="Tozaki T."/>
            <person name="Valberg S.J."/>
            <person name="Vaudin M."/>
            <person name="White J.R."/>
            <person name="Zody M.C."/>
            <person name="Lander E.S."/>
            <person name="Lindblad-Toh K."/>
        </authorList>
    </citation>
    <scope>NUCLEOTIDE SEQUENCE [LARGE SCALE GENOMIC DNA]</scope>
    <source>
        <strain evidence="2 3">Thoroughbred</strain>
    </source>
</reference>
<dbReference type="AlphaFoldDB" id="A0A9L0SZ33"/>
<keyword evidence="1" id="KW-0812">Transmembrane</keyword>